<feature type="compositionally biased region" description="Basic residues" evidence="1">
    <location>
        <begin position="491"/>
        <end position="509"/>
    </location>
</feature>
<proteinExistence type="predicted"/>
<dbReference type="OrthoDB" id="441573at2759"/>
<evidence type="ECO:0000313" key="3">
    <source>
        <dbReference type="EMBL" id="CAL1142714.1"/>
    </source>
</evidence>
<dbReference type="EMBL" id="CAMXCT010001358">
    <property type="protein sequence ID" value="CAI3989339.1"/>
    <property type="molecule type" value="Genomic_DNA"/>
</dbReference>
<name>A0A9P1CCU3_9DINO</name>
<keyword evidence="4" id="KW-1185">Reference proteome</keyword>
<dbReference type="Proteomes" id="UP001152797">
    <property type="component" value="Unassembled WGS sequence"/>
</dbReference>
<reference evidence="2" key="1">
    <citation type="submission" date="2022-10" db="EMBL/GenBank/DDBJ databases">
        <authorList>
            <person name="Chen Y."/>
            <person name="Dougan E. K."/>
            <person name="Chan C."/>
            <person name="Rhodes N."/>
            <person name="Thang M."/>
        </authorList>
    </citation>
    <scope>NUCLEOTIDE SEQUENCE</scope>
</reference>
<feature type="compositionally biased region" description="Gly residues" evidence="1">
    <location>
        <begin position="185"/>
        <end position="195"/>
    </location>
</feature>
<dbReference type="EMBL" id="CAMXCT030001358">
    <property type="protein sequence ID" value="CAL4776651.1"/>
    <property type="molecule type" value="Genomic_DNA"/>
</dbReference>
<dbReference type="EMBL" id="CAMXCT020001358">
    <property type="protein sequence ID" value="CAL1142714.1"/>
    <property type="molecule type" value="Genomic_DNA"/>
</dbReference>
<feature type="region of interest" description="Disordered" evidence="1">
    <location>
        <begin position="157"/>
        <end position="271"/>
    </location>
</feature>
<accession>A0A9P1CCU3</accession>
<evidence type="ECO:0000256" key="1">
    <source>
        <dbReference type="SAM" id="MobiDB-lite"/>
    </source>
</evidence>
<feature type="region of interest" description="Disordered" evidence="1">
    <location>
        <begin position="1"/>
        <end position="27"/>
    </location>
</feature>
<gene>
    <name evidence="2" type="ORF">C1SCF055_LOCUS16423</name>
</gene>
<feature type="region of interest" description="Disordered" evidence="1">
    <location>
        <begin position="362"/>
        <end position="527"/>
    </location>
</feature>
<feature type="compositionally biased region" description="Basic and acidic residues" evidence="1">
    <location>
        <begin position="420"/>
        <end position="432"/>
    </location>
</feature>
<dbReference type="AlphaFoldDB" id="A0A9P1CCU3"/>
<comment type="caution">
    <text evidence="2">The sequence shown here is derived from an EMBL/GenBank/DDBJ whole genome shotgun (WGS) entry which is preliminary data.</text>
</comment>
<organism evidence="2">
    <name type="scientific">Cladocopium goreaui</name>
    <dbReference type="NCBI Taxonomy" id="2562237"/>
    <lineage>
        <taxon>Eukaryota</taxon>
        <taxon>Sar</taxon>
        <taxon>Alveolata</taxon>
        <taxon>Dinophyceae</taxon>
        <taxon>Suessiales</taxon>
        <taxon>Symbiodiniaceae</taxon>
        <taxon>Cladocopium</taxon>
    </lineage>
</organism>
<sequence>MAAAPPEPADVALVPYDEDDDDGDSWPPTHALACSWEECSDVRKSLRDTGRMLKWPKVELTGIGSLSALSVNRQAVHDALEVWGSHHTSEAKSPPVNWLKEEVRQLYVMLNIEQKPRSIYLDSWGMKRLISLCVRKWKDPNLRRLMDTMTEHWGHLIGRTLEPPPGEDDGESPAGAAAPVAAGDADGGSTTGEGDGPPTLDDDVTNGDGAGGPSGDSAFPTSSDGASTNGESDGNLASGSAILTPGDGASSNVEGDGNPVPPTSGGAPSLPSTVVEMENERAYILRRLKAIQDAKKLPPPLPSAAAVAVPKGMNPDLVDTLPFDPYLASAALPSSPPPVSPPKEADTLLTLPTLVLGETVDDDLDGSAIADPKDTKVESLPPVADPQASVPEVPGQPDVAAEPAATLDGTPKTDGFNALDHQDKEPVSRLDQFRSVPEEEAADASEEQGKPSGRGRKAEEHQDQEEAAQQDAPVTPPKRSTRKDDAEHGSKTKRAKPAPKSAPRQRKRASRGEAISFARRNPPEGERGFAEWKAIREAYRVNLAHLKPQAKHEDKFWKYCKVRNKEAIKASTSENLGNLMVELADGYANML</sequence>
<feature type="compositionally biased region" description="Polar residues" evidence="1">
    <location>
        <begin position="221"/>
        <end position="238"/>
    </location>
</feature>
<protein>
    <submittedName>
        <fullName evidence="2">Uncharacterized protein</fullName>
    </submittedName>
</protein>
<evidence type="ECO:0000313" key="4">
    <source>
        <dbReference type="Proteomes" id="UP001152797"/>
    </source>
</evidence>
<feature type="compositionally biased region" description="Low complexity" evidence="1">
    <location>
        <begin position="173"/>
        <end position="184"/>
    </location>
</feature>
<reference evidence="3" key="2">
    <citation type="submission" date="2024-04" db="EMBL/GenBank/DDBJ databases">
        <authorList>
            <person name="Chen Y."/>
            <person name="Shah S."/>
            <person name="Dougan E. K."/>
            <person name="Thang M."/>
            <person name="Chan C."/>
        </authorList>
    </citation>
    <scope>NUCLEOTIDE SEQUENCE [LARGE SCALE GENOMIC DNA]</scope>
</reference>
<evidence type="ECO:0000313" key="2">
    <source>
        <dbReference type="EMBL" id="CAI3989339.1"/>
    </source>
</evidence>